<dbReference type="GO" id="GO:0009435">
    <property type="term" value="P:NAD+ biosynthetic process"/>
    <property type="evidence" value="ECO:0007669"/>
    <property type="project" value="UniProtKB-UniPathway"/>
</dbReference>
<evidence type="ECO:0000256" key="5">
    <source>
        <dbReference type="ARBA" id="ARBA00022741"/>
    </source>
</evidence>
<feature type="non-terminal residue" evidence="8">
    <location>
        <position position="1"/>
    </location>
</feature>
<name>X1S9L1_9ZZZZ</name>
<reference evidence="8" key="1">
    <citation type="journal article" date="2014" name="Front. Microbiol.">
        <title>High frequency of phylogenetically diverse reductive dehalogenase-homologous genes in deep subseafloor sedimentary metagenomes.</title>
        <authorList>
            <person name="Kawai M."/>
            <person name="Futagami T."/>
            <person name="Toyoda A."/>
            <person name="Takaki Y."/>
            <person name="Nishi S."/>
            <person name="Hori S."/>
            <person name="Arai W."/>
            <person name="Tsubouchi T."/>
            <person name="Morono Y."/>
            <person name="Uchiyama I."/>
            <person name="Ito T."/>
            <person name="Fujiyama A."/>
            <person name="Inagaki F."/>
            <person name="Takami H."/>
        </authorList>
    </citation>
    <scope>NUCLEOTIDE SEQUENCE</scope>
    <source>
        <strain evidence="8">Expedition CK06-06</strain>
    </source>
</reference>
<dbReference type="AlphaFoldDB" id="X1S9L1"/>
<dbReference type="SUPFAM" id="SSF52374">
    <property type="entry name" value="Nucleotidylyl transferase"/>
    <property type="match status" value="1"/>
</dbReference>
<evidence type="ECO:0000313" key="8">
    <source>
        <dbReference type="EMBL" id="GAI72115.1"/>
    </source>
</evidence>
<dbReference type="Gene3D" id="3.40.50.620">
    <property type="entry name" value="HUPs"/>
    <property type="match status" value="1"/>
</dbReference>
<organism evidence="8">
    <name type="scientific">marine sediment metagenome</name>
    <dbReference type="NCBI Taxonomy" id="412755"/>
    <lineage>
        <taxon>unclassified sequences</taxon>
        <taxon>metagenomes</taxon>
        <taxon>ecological metagenomes</taxon>
    </lineage>
</organism>
<evidence type="ECO:0000256" key="1">
    <source>
        <dbReference type="ARBA" id="ARBA00004790"/>
    </source>
</evidence>
<protein>
    <submittedName>
        <fullName evidence="8">Uncharacterized protein</fullName>
    </submittedName>
</protein>
<evidence type="ECO:0000256" key="3">
    <source>
        <dbReference type="ARBA" id="ARBA00022679"/>
    </source>
</evidence>
<proteinExistence type="predicted"/>
<dbReference type="PANTHER" id="PTHR39321">
    <property type="entry name" value="NICOTINATE-NUCLEOTIDE ADENYLYLTRANSFERASE-RELATED"/>
    <property type="match status" value="1"/>
</dbReference>
<evidence type="ECO:0000256" key="7">
    <source>
        <dbReference type="ARBA" id="ARBA00023027"/>
    </source>
</evidence>
<dbReference type="GO" id="GO:0005524">
    <property type="term" value="F:ATP binding"/>
    <property type="evidence" value="ECO:0007669"/>
    <property type="project" value="UniProtKB-KW"/>
</dbReference>
<keyword evidence="2" id="KW-0662">Pyridine nucleotide biosynthesis</keyword>
<keyword evidence="7" id="KW-0520">NAD</keyword>
<keyword evidence="5" id="KW-0547">Nucleotide-binding</keyword>
<dbReference type="InterPro" id="IPR014729">
    <property type="entry name" value="Rossmann-like_a/b/a_fold"/>
</dbReference>
<dbReference type="GO" id="GO:0016779">
    <property type="term" value="F:nucleotidyltransferase activity"/>
    <property type="evidence" value="ECO:0007669"/>
    <property type="project" value="UniProtKB-KW"/>
</dbReference>
<dbReference type="PANTHER" id="PTHR39321:SF3">
    <property type="entry name" value="PHOSPHOPANTETHEINE ADENYLYLTRANSFERASE"/>
    <property type="match status" value="1"/>
</dbReference>
<dbReference type="CDD" id="cd02165">
    <property type="entry name" value="NMNAT"/>
    <property type="match status" value="1"/>
</dbReference>
<accession>X1S9L1</accession>
<keyword evidence="3" id="KW-0808">Transferase</keyword>
<evidence type="ECO:0000256" key="2">
    <source>
        <dbReference type="ARBA" id="ARBA00022642"/>
    </source>
</evidence>
<keyword evidence="6" id="KW-0067">ATP-binding</keyword>
<comment type="caution">
    <text evidence="8">The sequence shown here is derived from an EMBL/GenBank/DDBJ whole genome shotgun (WGS) entry which is preliminary data.</text>
</comment>
<gene>
    <name evidence="8" type="ORF">S12H4_07102</name>
</gene>
<comment type="pathway">
    <text evidence="1">Cofactor biosynthesis; NAD(+) biosynthesis.</text>
</comment>
<sequence>FKLSTMEIERAGPTYTVDTIAELKAQLGAGDELFFILGWDNLAELPQWRQPSWLIRMCRLVAVPRPDYPLPDLKALEASIPGLSQRVTLMDKPEIDISASAIRNRVARGLSIHHLVPEPVDEYIRQHKLYLMK</sequence>
<evidence type="ECO:0000256" key="4">
    <source>
        <dbReference type="ARBA" id="ARBA00022695"/>
    </source>
</evidence>
<evidence type="ECO:0000256" key="6">
    <source>
        <dbReference type="ARBA" id="ARBA00022840"/>
    </source>
</evidence>
<keyword evidence="4" id="KW-0548">Nucleotidyltransferase</keyword>
<dbReference type="EMBL" id="BARW01002578">
    <property type="protein sequence ID" value="GAI72115.1"/>
    <property type="molecule type" value="Genomic_DNA"/>
</dbReference>
<dbReference type="UniPathway" id="UPA00253"/>
<dbReference type="InterPro" id="IPR005248">
    <property type="entry name" value="NadD/NMNAT"/>
</dbReference>